<feature type="compositionally biased region" description="Pro residues" evidence="1">
    <location>
        <begin position="9"/>
        <end position="19"/>
    </location>
</feature>
<organism evidence="2 3">
    <name type="scientific">Macrophomina phaseolina</name>
    <dbReference type="NCBI Taxonomy" id="35725"/>
    <lineage>
        <taxon>Eukaryota</taxon>
        <taxon>Fungi</taxon>
        <taxon>Dikarya</taxon>
        <taxon>Ascomycota</taxon>
        <taxon>Pezizomycotina</taxon>
        <taxon>Dothideomycetes</taxon>
        <taxon>Dothideomycetes incertae sedis</taxon>
        <taxon>Botryosphaeriales</taxon>
        <taxon>Botryosphaeriaceae</taxon>
        <taxon>Macrophomina</taxon>
    </lineage>
</organism>
<feature type="region of interest" description="Disordered" evidence="1">
    <location>
        <begin position="1"/>
        <end position="37"/>
    </location>
</feature>
<feature type="compositionally biased region" description="Basic and acidic residues" evidence="1">
    <location>
        <begin position="171"/>
        <end position="181"/>
    </location>
</feature>
<evidence type="ECO:0000313" key="2">
    <source>
        <dbReference type="EMBL" id="KAH7056952.1"/>
    </source>
</evidence>
<feature type="compositionally biased region" description="Low complexity" evidence="1">
    <location>
        <begin position="64"/>
        <end position="75"/>
    </location>
</feature>
<dbReference type="Proteomes" id="UP000774617">
    <property type="component" value="Unassembled WGS sequence"/>
</dbReference>
<evidence type="ECO:0000256" key="1">
    <source>
        <dbReference type="SAM" id="MobiDB-lite"/>
    </source>
</evidence>
<feature type="region of interest" description="Disordered" evidence="1">
    <location>
        <begin position="133"/>
        <end position="186"/>
    </location>
</feature>
<sequence length="415" mass="45170">MPAVRFSASPPPRPPPLPPGTSCAEEAPAQPVRSALAHPEQSLEATFGLIFQSQHRRYAKQDASPPQHVSQSHPPGDITALKRRSNPSRPARPTSAALQGAQAYLDATIKPSIMRLKDVEAWVEDSLHAQAMYGITPSSPSDPPAPSPRRWSDKARLGGWPSFDKAGAAIEGKDEADDKPLRRMKSSSFSSVLGKKLVRTPSDFMNWFKSPSAQGSTPRSRSISQLTDSNEGEQAAHDRRWSTSSRHRMLRLSDGSQRAPTAPSTSPTYRSVFNGLHRRFHSTDSSDSSWSSFGCVDGMRRPDTGADVAEGANGDKSAESVVQVEGETAQLERAFPKEEANQAKKTMKDSRPAEDAKAPDHGGVEKETKSTLADVPTKEVNPVKQALKKIVSRMDVPLRPAKPYLESDTACMMPY</sequence>
<feature type="compositionally biased region" description="Polar residues" evidence="1">
    <location>
        <begin position="254"/>
        <end position="270"/>
    </location>
</feature>
<feature type="region of interest" description="Disordered" evidence="1">
    <location>
        <begin position="56"/>
        <end position="98"/>
    </location>
</feature>
<name>A0ABQ8GI39_9PEZI</name>
<gene>
    <name evidence="2" type="ORF">B0J12DRAFT_737784</name>
</gene>
<feature type="compositionally biased region" description="Basic and acidic residues" evidence="1">
    <location>
        <begin position="336"/>
        <end position="369"/>
    </location>
</feature>
<feature type="compositionally biased region" description="Polar residues" evidence="1">
    <location>
        <begin position="209"/>
        <end position="229"/>
    </location>
</feature>
<proteinExistence type="predicted"/>
<reference evidence="2 3" key="1">
    <citation type="journal article" date="2021" name="Nat. Commun.">
        <title>Genetic determinants of endophytism in the Arabidopsis root mycobiome.</title>
        <authorList>
            <person name="Mesny F."/>
            <person name="Miyauchi S."/>
            <person name="Thiergart T."/>
            <person name="Pickel B."/>
            <person name="Atanasova L."/>
            <person name="Karlsson M."/>
            <person name="Huettel B."/>
            <person name="Barry K.W."/>
            <person name="Haridas S."/>
            <person name="Chen C."/>
            <person name="Bauer D."/>
            <person name="Andreopoulos W."/>
            <person name="Pangilinan J."/>
            <person name="LaButti K."/>
            <person name="Riley R."/>
            <person name="Lipzen A."/>
            <person name="Clum A."/>
            <person name="Drula E."/>
            <person name="Henrissat B."/>
            <person name="Kohler A."/>
            <person name="Grigoriev I.V."/>
            <person name="Martin F.M."/>
            <person name="Hacquard S."/>
        </authorList>
    </citation>
    <scope>NUCLEOTIDE SEQUENCE [LARGE SCALE GENOMIC DNA]</scope>
    <source>
        <strain evidence="2 3">MPI-SDFR-AT-0080</strain>
    </source>
</reference>
<feature type="region of interest" description="Disordered" evidence="1">
    <location>
        <begin position="336"/>
        <end position="377"/>
    </location>
</feature>
<dbReference type="EMBL" id="JAGTJR010000007">
    <property type="protein sequence ID" value="KAH7056952.1"/>
    <property type="molecule type" value="Genomic_DNA"/>
</dbReference>
<protein>
    <submittedName>
        <fullName evidence="2">Uncharacterized protein</fullName>
    </submittedName>
</protein>
<accession>A0ABQ8GI39</accession>
<evidence type="ECO:0000313" key="3">
    <source>
        <dbReference type="Proteomes" id="UP000774617"/>
    </source>
</evidence>
<keyword evidence="3" id="KW-1185">Reference proteome</keyword>
<comment type="caution">
    <text evidence="2">The sequence shown here is derived from an EMBL/GenBank/DDBJ whole genome shotgun (WGS) entry which is preliminary data.</text>
</comment>
<feature type="region of interest" description="Disordered" evidence="1">
    <location>
        <begin position="207"/>
        <end position="270"/>
    </location>
</feature>